<name>A0A0L0C3S7_LUCCU</name>
<dbReference type="GO" id="GO:0032040">
    <property type="term" value="C:small-subunit processome"/>
    <property type="evidence" value="ECO:0007669"/>
    <property type="project" value="TreeGrafter"/>
</dbReference>
<dbReference type="AlphaFoldDB" id="A0A0L0C3S7"/>
<dbReference type="PANTHER" id="PTHR12455">
    <property type="entry name" value="NUCLEOLAR COMPLEX PROTEIN 4"/>
    <property type="match status" value="1"/>
</dbReference>
<comment type="caution">
    <text evidence="3">The sequence shown here is derived from an EMBL/GenBank/DDBJ whole genome shotgun (WGS) entry which is preliminary data.</text>
</comment>
<dbReference type="OMA" id="MKWIEVE"/>
<evidence type="ECO:0000256" key="1">
    <source>
        <dbReference type="ARBA" id="ARBA00007797"/>
    </source>
</evidence>
<dbReference type="Proteomes" id="UP000037069">
    <property type="component" value="Unassembled WGS sequence"/>
</dbReference>
<dbReference type="InterPro" id="IPR005612">
    <property type="entry name" value="CCAAT-binding_factor"/>
</dbReference>
<reference evidence="3 4" key="1">
    <citation type="journal article" date="2015" name="Nat. Commun.">
        <title>Lucilia cuprina genome unlocks parasitic fly biology to underpin future interventions.</title>
        <authorList>
            <person name="Anstead C.A."/>
            <person name="Korhonen P.K."/>
            <person name="Young N.D."/>
            <person name="Hall R.S."/>
            <person name="Jex A.R."/>
            <person name="Murali S.C."/>
            <person name="Hughes D.S."/>
            <person name="Lee S.F."/>
            <person name="Perry T."/>
            <person name="Stroehlein A.J."/>
            <person name="Ansell B.R."/>
            <person name="Breugelmans B."/>
            <person name="Hofmann A."/>
            <person name="Qu J."/>
            <person name="Dugan S."/>
            <person name="Lee S.L."/>
            <person name="Chao H."/>
            <person name="Dinh H."/>
            <person name="Han Y."/>
            <person name="Doddapaneni H.V."/>
            <person name="Worley K.C."/>
            <person name="Muzny D.M."/>
            <person name="Ioannidis P."/>
            <person name="Waterhouse R.M."/>
            <person name="Zdobnov E.M."/>
            <person name="James P.J."/>
            <person name="Bagnall N.H."/>
            <person name="Kotze A.C."/>
            <person name="Gibbs R.A."/>
            <person name="Richards S."/>
            <person name="Batterham P."/>
            <person name="Gasser R.B."/>
        </authorList>
    </citation>
    <scope>NUCLEOTIDE SEQUENCE [LARGE SCALE GENOMIC DNA]</scope>
    <source>
        <strain evidence="3 4">LS</strain>
        <tissue evidence="3">Full body</tissue>
    </source>
</reference>
<organism evidence="3 4">
    <name type="scientific">Lucilia cuprina</name>
    <name type="common">Green bottle fly</name>
    <name type="synonym">Australian sheep blowfly</name>
    <dbReference type="NCBI Taxonomy" id="7375"/>
    <lineage>
        <taxon>Eukaryota</taxon>
        <taxon>Metazoa</taxon>
        <taxon>Ecdysozoa</taxon>
        <taxon>Arthropoda</taxon>
        <taxon>Hexapoda</taxon>
        <taxon>Insecta</taxon>
        <taxon>Pterygota</taxon>
        <taxon>Neoptera</taxon>
        <taxon>Endopterygota</taxon>
        <taxon>Diptera</taxon>
        <taxon>Brachycera</taxon>
        <taxon>Muscomorpha</taxon>
        <taxon>Oestroidea</taxon>
        <taxon>Calliphoridae</taxon>
        <taxon>Luciliinae</taxon>
        <taxon>Lucilia</taxon>
    </lineage>
</organism>
<dbReference type="GO" id="GO:0030692">
    <property type="term" value="C:Noc4p-Nop14p complex"/>
    <property type="evidence" value="ECO:0007669"/>
    <property type="project" value="TreeGrafter"/>
</dbReference>
<dbReference type="OrthoDB" id="10263185at2759"/>
<dbReference type="EMBL" id="JRES01000948">
    <property type="protein sequence ID" value="KNC26907.1"/>
    <property type="molecule type" value="Genomic_DNA"/>
</dbReference>
<feature type="domain" description="CCAAT-binding factor" evidence="2">
    <location>
        <begin position="305"/>
        <end position="453"/>
    </location>
</feature>
<protein>
    <recommendedName>
        <fullName evidence="2">CCAAT-binding factor domain-containing protein</fullName>
    </recommendedName>
</protein>
<proteinExistence type="inferred from homology"/>
<evidence type="ECO:0000259" key="2">
    <source>
        <dbReference type="Pfam" id="PF03914"/>
    </source>
</evidence>
<dbReference type="PANTHER" id="PTHR12455:SF0">
    <property type="entry name" value="NUCLEOLAR COMPLEX PROTEIN 4 HOMOLOG"/>
    <property type="match status" value="1"/>
</dbReference>
<dbReference type="InterPro" id="IPR027193">
    <property type="entry name" value="Noc4"/>
</dbReference>
<sequence length="515" mass="59346">MASVDKNTNNPLKNKISKELRAKANDFLNNKAKANNLVDIMQCLQKNIEEKQSLTPALLTLEVVFTELLRRRDLLHDKDIVSENPSEAETKYRNWLNERYEETWCLMLNAIDYEKTSDASQALVSCMKILTAEGKYPLQSTEPLKFPRLRLRRILEKLISAQRLQTAAIQSFKEYAEYLDVVQNCWHLLPNLIKKPSVKNETLALNYLELIQAIPLTDSLQEQQKLLCPLAESAPGSELFEYNSTRRCINKVWNNLMLWLDTDTTESVHKQMLIVLLERILTHLEKPVLLTDFLMDSLDCGGAISLLALQGVFTLIQKHNITYPNIYEKLYSMFEPEIFHTKFKARLFYLADIFLSSTHLPENLVAAFVKRLARLSLIAPPQDAIIILYFIGNLILRHNGLKSLICAQQAQEVTDDPFIMEEREPTKSNAIKSSLWEIVALQKHAIPSVATAARFISQPLPKNEWDLSSVLEVKEDDIFDQEITKKTKQYALAFERPQTMFLPKNDKVQQHWCLL</sequence>
<gene>
    <name evidence="3" type="ORF">FF38_10933</name>
</gene>
<dbReference type="STRING" id="7375.A0A0L0C3S7"/>
<accession>A0A0L0C3S7</accession>
<evidence type="ECO:0000313" key="3">
    <source>
        <dbReference type="EMBL" id="KNC26907.1"/>
    </source>
</evidence>
<evidence type="ECO:0000313" key="4">
    <source>
        <dbReference type="Proteomes" id="UP000037069"/>
    </source>
</evidence>
<keyword evidence="4" id="KW-1185">Reference proteome</keyword>
<dbReference type="Pfam" id="PF03914">
    <property type="entry name" value="CBF"/>
    <property type="match status" value="1"/>
</dbReference>
<dbReference type="GO" id="GO:0042254">
    <property type="term" value="P:ribosome biogenesis"/>
    <property type="evidence" value="ECO:0007669"/>
    <property type="project" value="InterPro"/>
</dbReference>
<comment type="similarity">
    <text evidence="1">Belongs to the CBF/MAK21 family.</text>
</comment>